<dbReference type="EMBL" id="BDQM01000040">
    <property type="protein sequence ID" value="GAW97644.1"/>
    <property type="molecule type" value="Genomic_DNA"/>
</dbReference>
<evidence type="ECO:0000259" key="13">
    <source>
        <dbReference type="PROSITE" id="PS50198"/>
    </source>
</evidence>
<dbReference type="Pfam" id="PF13624">
    <property type="entry name" value="SurA_N_3"/>
    <property type="match status" value="1"/>
</dbReference>
<dbReference type="InterPro" id="IPR027304">
    <property type="entry name" value="Trigger_fact/SurA_dom_sf"/>
</dbReference>
<comment type="similarity">
    <text evidence="8">Belongs to the PpiD chaperone family.</text>
</comment>
<keyword evidence="4 12" id="KW-0812">Transmembrane</keyword>
<dbReference type="SUPFAM" id="SSF54534">
    <property type="entry name" value="FKBP-like"/>
    <property type="match status" value="1"/>
</dbReference>
<evidence type="ECO:0000256" key="6">
    <source>
        <dbReference type="ARBA" id="ARBA00023136"/>
    </source>
</evidence>
<dbReference type="PANTHER" id="PTHR47529">
    <property type="entry name" value="PEPTIDYL-PROLYL CIS-TRANS ISOMERASE D"/>
    <property type="match status" value="1"/>
</dbReference>
<dbReference type="InterPro" id="IPR052029">
    <property type="entry name" value="PpiD_chaperone"/>
</dbReference>
<keyword evidence="2" id="KW-1003">Cell membrane</keyword>
<comment type="caution">
    <text evidence="14">The sequence shown here is derived from an EMBL/GenBank/DDBJ whole genome shotgun (WGS) entry which is preliminary data.</text>
</comment>
<keyword evidence="15" id="KW-1185">Reference proteome</keyword>
<evidence type="ECO:0000256" key="8">
    <source>
        <dbReference type="ARBA" id="ARBA00038408"/>
    </source>
</evidence>
<organism evidence="14 15">
    <name type="scientific">Colwellia marinimaniae</name>
    <dbReference type="NCBI Taxonomy" id="1513592"/>
    <lineage>
        <taxon>Bacteria</taxon>
        <taxon>Pseudomonadati</taxon>
        <taxon>Pseudomonadota</taxon>
        <taxon>Gammaproteobacteria</taxon>
        <taxon>Alteromonadales</taxon>
        <taxon>Colwelliaceae</taxon>
        <taxon>Colwellia</taxon>
    </lineage>
</organism>
<dbReference type="PANTHER" id="PTHR47529:SF1">
    <property type="entry name" value="PERIPLASMIC CHAPERONE PPID"/>
    <property type="match status" value="1"/>
</dbReference>
<evidence type="ECO:0000313" key="14">
    <source>
        <dbReference type="EMBL" id="GAW97644.1"/>
    </source>
</evidence>
<dbReference type="InterPro" id="IPR000297">
    <property type="entry name" value="PPIase_PpiC"/>
</dbReference>
<evidence type="ECO:0000256" key="1">
    <source>
        <dbReference type="ARBA" id="ARBA00004382"/>
    </source>
</evidence>
<dbReference type="Pfam" id="PF00639">
    <property type="entry name" value="Rotamase"/>
    <property type="match status" value="1"/>
</dbReference>
<evidence type="ECO:0000256" key="12">
    <source>
        <dbReference type="SAM" id="Phobius"/>
    </source>
</evidence>
<evidence type="ECO:0000256" key="2">
    <source>
        <dbReference type="ARBA" id="ARBA00022475"/>
    </source>
</evidence>
<evidence type="ECO:0000256" key="4">
    <source>
        <dbReference type="ARBA" id="ARBA00022692"/>
    </source>
</evidence>
<evidence type="ECO:0000256" key="7">
    <source>
        <dbReference type="ARBA" id="ARBA00023186"/>
    </source>
</evidence>
<evidence type="ECO:0000256" key="10">
    <source>
        <dbReference type="ARBA" id="ARBA00042775"/>
    </source>
</evidence>
<dbReference type="Gene3D" id="3.10.50.40">
    <property type="match status" value="1"/>
</dbReference>
<comment type="subcellular location">
    <subcellularLocation>
        <location evidence="1">Cell inner membrane</location>
        <topology evidence="1">Single-pass type II membrane protein</topology>
        <orientation evidence="1">Periplasmic side</orientation>
    </subcellularLocation>
</comment>
<keyword evidence="11" id="KW-0697">Rotamase</keyword>
<accession>A0ABQ0MZ82</accession>
<keyword evidence="5 12" id="KW-1133">Transmembrane helix</keyword>
<gene>
    <name evidence="14" type="primary">ppiD</name>
    <name evidence="14" type="ORF">MTCD1_03284</name>
</gene>
<evidence type="ECO:0000256" key="5">
    <source>
        <dbReference type="ARBA" id="ARBA00022989"/>
    </source>
</evidence>
<dbReference type="Proteomes" id="UP000197068">
    <property type="component" value="Unassembled WGS sequence"/>
</dbReference>
<dbReference type="GO" id="GO:0003755">
    <property type="term" value="F:peptidyl-prolyl cis-trans isomerase activity"/>
    <property type="evidence" value="ECO:0007669"/>
    <property type="project" value="UniProtKB-EC"/>
</dbReference>
<dbReference type="PROSITE" id="PS50198">
    <property type="entry name" value="PPIC_PPIASE_2"/>
    <property type="match status" value="1"/>
</dbReference>
<protein>
    <recommendedName>
        <fullName evidence="9">Periplasmic chaperone PpiD</fullName>
    </recommendedName>
    <alternativeName>
        <fullName evidence="10">Periplasmic folding chaperone</fullName>
    </alternativeName>
</protein>
<name>A0ABQ0MZ82_9GAMM</name>
<reference evidence="14 15" key="1">
    <citation type="submission" date="2017-06" db="EMBL/GenBank/DDBJ databases">
        <title>Whole Genome Sequences of Colwellia marinimaniae MTCD1.</title>
        <authorList>
            <person name="Kusumoto H."/>
            <person name="Inoue M."/>
            <person name="Tanikawa K."/>
            <person name="Maeji H."/>
            <person name="Cameron J.H."/>
            <person name="Bartlett D.H."/>
        </authorList>
    </citation>
    <scope>NUCLEOTIDE SEQUENCE [LARGE SCALE GENOMIC DNA]</scope>
    <source>
        <strain evidence="14 15">MTCD1</strain>
    </source>
</reference>
<keyword evidence="7" id="KW-0143">Chaperone</keyword>
<evidence type="ECO:0000313" key="15">
    <source>
        <dbReference type="Proteomes" id="UP000197068"/>
    </source>
</evidence>
<keyword evidence="6 12" id="KW-0472">Membrane</keyword>
<dbReference type="RefSeq" id="WP_057181752.1">
    <property type="nucleotide sequence ID" value="NZ_BDQM01000040.1"/>
</dbReference>
<dbReference type="Gene3D" id="1.10.4030.10">
    <property type="entry name" value="Porin chaperone SurA, peptide-binding domain"/>
    <property type="match status" value="1"/>
</dbReference>
<dbReference type="InterPro" id="IPR046357">
    <property type="entry name" value="PPIase_dom_sf"/>
</dbReference>
<keyword evidence="3" id="KW-0997">Cell inner membrane</keyword>
<evidence type="ECO:0000256" key="11">
    <source>
        <dbReference type="PROSITE-ProRule" id="PRU00278"/>
    </source>
</evidence>
<evidence type="ECO:0000256" key="9">
    <source>
        <dbReference type="ARBA" id="ARBA00040743"/>
    </source>
</evidence>
<keyword evidence="11 14" id="KW-0413">Isomerase</keyword>
<feature type="domain" description="PpiC" evidence="13">
    <location>
        <begin position="268"/>
        <end position="369"/>
    </location>
</feature>
<feature type="transmembrane region" description="Helical" evidence="12">
    <location>
        <begin position="12"/>
        <end position="33"/>
    </location>
</feature>
<sequence>MLEDIREKSQGLTAKIILGLIILTFAVAGVGSYSSSVDTSVATVNGEPISLQAFNKAYQAQRSRMEQQFGGMFDTLSNDENYMANFRQGVLDSLINEKLIDQNSEALAIRVSDLRLKETIRNMPEFQIDGVFDNNRYLAIINQAGFFQSSNFRDYLRVEMTRRQLSQALVNTEFNLPYQEKLQLALQNQTRDIRFATISAQQFKATIQLTDEEVNNYYLANQARFENKEQVKVDYISLNVADIAKDIKVTDEALTKYYQENLASFTEVEQRRISHILIEFTDGNVDDDAAKTQAQAVLSRLEQGEDFAELAKEVSHDSYSGENGGDLEWLDPGVMEETFDQAALALVNVGDMSPLVTTSFGYHILLLTDYKAEAVQDFSEVQAELRLKLSNEQAQDTFFTLQQEMARISFEFPDSLEDAAAEVNVAIQTSPWLLSRGNSVPFDQAKVIEAAFSEMVLHDNMNSDLIEVNDDLVLVLRLNTYQAANIKPLTEVAAQIKDILVNQKATEQAQQTVDALLADFKAGTDISTRLTALNTSFVSKDKVARYSPVIDQSISRAAFVLPHPVNGVVSASTVALSNGDLAIIEVTGVDVSESAANPNLAQQQTSQLAQSAYQSFVNSLKVDATITRKQLSEQMSVY</sequence>
<dbReference type="SUPFAM" id="SSF109998">
    <property type="entry name" value="Triger factor/SurA peptide-binding domain-like"/>
    <property type="match status" value="1"/>
</dbReference>
<proteinExistence type="inferred from homology"/>
<evidence type="ECO:0000256" key="3">
    <source>
        <dbReference type="ARBA" id="ARBA00022519"/>
    </source>
</evidence>